<keyword evidence="2" id="KW-1185">Reference proteome</keyword>
<evidence type="ECO:0000313" key="2">
    <source>
        <dbReference type="Proteomes" id="UP001154282"/>
    </source>
</evidence>
<proteinExistence type="predicted"/>
<sequence>MEVDGNVWLVQTLAASSLTLKALSYTSHWRL</sequence>
<protein>
    <submittedName>
        <fullName evidence="1">Uncharacterized protein</fullName>
    </submittedName>
</protein>
<dbReference type="Proteomes" id="UP001154282">
    <property type="component" value="Unassembled WGS sequence"/>
</dbReference>
<evidence type="ECO:0000313" key="1">
    <source>
        <dbReference type="EMBL" id="CAI0423108.1"/>
    </source>
</evidence>
<name>A0AAV0KMZ7_9ROSI</name>
<reference evidence="1" key="1">
    <citation type="submission" date="2022-08" db="EMBL/GenBank/DDBJ databases">
        <authorList>
            <person name="Gutierrez-Valencia J."/>
        </authorList>
    </citation>
    <scope>NUCLEOTIDE SEQUENCE</scope>
</reference>
<gene>
    <name evidence="1" type="ORF">LITE_LOCUS19391</name>
</gene>
<dbReference type="EMBL" id="CAMGYJ010000005">
    <property type="protein sequence ID" value="CAI0423108.1"/>
    <property type="molecule type" value="Genomic_DNA"/>
</dbReference>
<dbReference type="AlphaFoldDB" id="A0AAV0KMZ7"/>
<comment type="caution">
    <text evidence="1">The sequence shown here is derived from an EMBL/GenBank/DDBJ whole genome shotgun (WGS) entry which is preliminary data.</text>
</comment>
<accession>A0AAV0KMZ7</accession>
<organism evidence="1 2">
    <name type="scientific">Linum tenue</name>
    <dbReference type="NCBI Taxonomy" id="586396"/>
    <lineage>
        <taxon>Eukaryota</taxon>
        <taxon>Viridiplantae</taxon>
        <taxon>Streptophyta</taxon>
        <taxon>Embryophyta</taxon>
        <taxon>Tracheophyta</taxon>
        <taxon>Spermatophyta</taxon>
        <taxon>Magnoliopsida</taxon>
        <taxon>eudicotyledons</taxon>
        <taxon>Gunneridae</taxon>
        <taxon>Pentapetalae</taxon>
        <taxon>rosids</taxon>
        <taxon>fabids</taxon>
        <taxon>Malpighiales</taxon>
        <taxon>Linaceae</taxon>
        <taxon>Linum</taxon>
    </lineage>
</organism>